<name>A0A0D2TJB8_GOSRA</name>
<dbReference type="Gramene" id="KJB75833">
    <property type="protein sequence ID" value="KJB75833"/>
    <property type="gene ID" value="B456_012G060400"/>
</dbReference>
<dbReference type="AlphaFoldDB" id="A0A0D2TJB8"/>
<protein>
    <submittedName>
        <fullName evidence="1">Uncharacterized protein</fullName>
    </submittedName>
</protein>
<evidence type="ECO:0000313" key="1">
    <source>
        <dbReference type="EMBL" id="KJB75833.1"/>
    </source>
</evidence>
<sequence length="74" mass="7980">MAMKLKSTLPFVPLIVFLSFTLLVFTLEARTLSPNHFPHAGQGGHGLRLDEVFKVLDLLGIKNSSGPSHGGEGH</sequence>
<organism evidence="1 2">
    <name type="scientific">Gossypium raimondii</name>
    <name type="common">Peruvian cotton</name>
    <name type="synonym">Gossypium klotzschianum subsp. raimondii</name>
    <dbReference type="NCBI Taxonomy" id="29730"/>
    <lineage>
        <taxon>Eukaryota</taxon>
        <taxon>Viridiplantae</taxon>
        <taxon>Streptophyta</taxon>
        <taxon>Embryophyta</taxon>
        <taxon>Tracheophyta</taxon>
        <taxon>Spermatophyta</taxon>
        <taxon>Magnoliopsida</taxon>
        <taxon>eudicotyledons</taxon>
        <taxon>Gunneridae</taxon>
        <taxon>Pentapetalae</taxon>
        <taxon>rosids</taxon>
        <taxon>malvids</taxon>
        <taxon>Malvales</taxon>
        <taxon>Malvaceae</taxon>
        <taxon>Malvoideae</taxon>
        <taxon>Gossypium</taxon>
    </lineage>
</organism>
<dbReference type="EMBL" id="CM001751">
    <property type="protein sequence ID" value="KJB75833.1"/>
    <property type="molecule type" value="Genomic_DNA"/>
</dbReference>
<evidence type="ECO:0000313" key="2">
    <source>
        <dbReference type="Proteomes" id="UP000032304"/>
    </source>
</evidence>
<dbReference type="OMA" id="PNHFPHA"/>
<accession>A0A0D2TJB8</accession>
<reference evidence="1 2" key="1">
    <citation type="journal article" date="2012" name="Nature">
        <title>Repeated polyploidization of Gossypium genomes and the evolution of spinnable cotton fibres.</title>
        <authorList>
            <person name="Paterson A.H."/>
            <person name="Wendel J.F."/>
            <person name="Gundlach H."/>
            <person name="Guo H."/>
            <person name="Jenkins J."/>
            <person name="Jin D."/>
            <person name="Llewellyn D."/>
            <person name="Showmaker K.C."/>
            <person name="Shu S."/>
            <person name="Udall J."/>
            <person name="Yoo M.J."/>
            <person name="Byers R."/>
            <person name="Chen W."/>
            <person name="Doron-Faigenboim A."/>
            <person name="Duke M.V."/>
            <person name="Gong L."/>
            <person name="Grimwood J."/>
            <person name="Grover C."/>
            <person name="Grupp K."/>
            <person name="Hu G."/>
            <person name="Lee T.H."/>
            <person name="Li J."/>
            <person name="Lin L."/>
            <person name="Liu T."/>
            <person name="Marler B.S."/>
            <person name="Page J.T."/>
            <person name="Roberts A.W."/>
            <person name="Romanel E."/>
            <person name="Sanders W.S."/>
            <person name="Szadkowski E."/>
            <person name="Tan X."/>
            <person name="Tang H."/>
            <person name="Xu C."/>
            <person name="Wang J."/>
            <person name="Wang Z."/>
            <person name="Zhang D."/>
            <person name="Zhang L."/>
            <person name="Ashrafi H."/>
            <person name="Bedon F."/>
            <person name="Bowers J.E."/>
            <person name="Brubaker C.L."/>
            <person name="Chee P.W."/>
            <person name="Das S."/>
            <person name="Gingle A.R."/>
            <person name="Haigler C.H."/>
            <person name="Harker D."/>
            <person name="Hoffmann L.V."/>
            <person name="Hovav R."/>
            <person name="Jones D.C."/>
            <person name="Lemke C."/>
            <person name="Mansoor S."/>
            <person name="ur Rahman M."/>
            <person name="Rainville L.N."/>
            <person name="Rambani A."/>
            <person name="Reddy U.K."/>
            <person name="Rong J.K."/>
            <person name="Saranga Y."/>
            <person name="Scheffler B.E."/>
            <person name="Scheffler J.A."/>
            <person name="Stelly D.M."/>
            <person name="Triplett B.A."/>
            <person name="Van Deynze A."/>
            <person name="Vaslin M.F."/>
            <person name="Waghmare V.N."/>
            <person name="Walford S.A."/>
            <person name="Wright R.J."/>
            <person name="Zaki E.A."/>
            <person name="Zhang T."/>
            <person name="Dennis E.S."/>
            <person name="Mayer K.F."/>
            <person name="Peterson D.G."/>
            <person name="Rokhsar D.S."/>
            <person name="Wang X."/>
            <person name="Schmutz J."/>
        </authorList>
    </citation>
    <scope>NUCLEOTIDE SEQUENCE [LARGE SCALE GENOMIC DNA]</scope>
</reference>
<gene>
    <name evidence="1" type="ORF">B456_012G060400</name>
</gene>
<proteinExistence type="predicted"/>
<dbReference type="Proteomes" id="UP000032304">
    <property type="component" value="Chromosome 12"/>
</dbReference>
<keyword evidence="2" id="KW-1185">Reference proteome</keyword>